<evidence type="ECO:0000313" key="1">
    <source>
        <dbReference type="EMBL" id="NYF98778.1"/>
    </source>
</evidence>
<reference evidence="1 2" key="1">
    <citation type="submission" date="2020-07" db="EMBL/GenBank/DDBJ databases">
        <title>Sequencing the genomes of 1000 actinobacteria strains.</title>
        <authorList>
            <person name="Klenk H.-P."/>
        </authorList>
    </citation>
    <scope>NUCLEOTIDE SEQUENCE [LARGE SCALE GENOMIC DNA]</scope>
    <source>
        <strain evidence="1 2">DSM 26154</strain>
    </source>
</reference>
<dbReference type="AlphaFoldDB" id="A0A852VSB5"/>
<organism evidence="1 2">
    <name type="scientific">Janibacter cremeus</name>
    <dbReference type="NCBI Taxonomy" id="1285192"/>
    <lineage>
        <taxon>Bacteria</taxon>
        <taxon>Bacillati</taxon>
        <taxon>Actinomycetota</taxon>
        <taxon>Actinomycetes</taxon>
        <taxon>Micrococcales</taxon>
        <taxon>Intrasporangiaceae</taxon>
        <taxon>Janibacter</taxon>
    </lineage>
</organism>
<dbReference type="EMBL" id="JACCAE010000001">
    <property type="protein sequence ID" value="NYF98778.1"/>
    <property type="molecule type" value="Genomic_DNA"/>
</dbReference>
<dbReference type="RefSeq" id="WP_343062858.1">
    <property type="nucleotide sequence ID" value="NZ_JACCAE010000001.1"/>
</dbReference>
<name>A0A852VSB5_9MICO</name>
<evidence type="ECO:0008006" key="3">
    <source>
        <dbReference type="Google" id="ProtNLM"/>
    </source>
</evidence>
<evidence type="ECO:0000313" key="2">
    <source>
        <dbReference type="Proteomes" id="UP000554054"/>
    </source>
</evidence>
<dbReference type="Proteomes" id="UP000554054">
    <property type="component" value="Unassembled WGS sequence"/>
</dbReference>
<keyword evidence="2" id="KW-1185">Reference proteome</keyword>
<comment type="caution">
    <text evidence="1">The sequence shown here is derived from an EMBL/GenBank/DDBJ whole genome shotgun (WGS) entry which is preliminary data.</text>
</comment>
<gene>
    <name evidence="1" type="ORF">BJY20_002170</name>
</gene>
<accession>A0A852VSB5</accession>
<protein>
    <recommendedName>
        <fullName evidence="3">FHA domain-containing protein</fullName>
    </recommendedName>
</protein>
<sequence>MAAELTVEYCGVEYPLAGDRVFTIGREADLVVDADNAYLHRRLVEISHVDGLWWVTNIGSRLSLTVSGDAGTLHALVGPGARVPVVLPSIALLFTAGQTTYEVTVCCDAPEFSAVVPPQAEDENDLTLGGVTLTSSQFLLVLALSEVVLRRVGTGPSDVPTNAQAAERLGWPLTKFNRKLDNVCDKFDRAGVKGLRGGRGNNATQRRGRLVEYAVTARLVRPEHLPLLEDGERAS</sequence>
<proteinExistence type="predicted"/>